<evidence type="ECO:0000313" key="2">
    <source>
        <dbReference type="EMBL" id="EHJ38715.1"/>
    </source>
</evidence>
<feature type="region of interest" description="Disordered" evidence="1">
    <location>
        <begin position="1"/>
        <end position="23"/>
    </location>
</feature>
<protein>
    <submittedName>
        <fullName evidence="2">Uncharacterized protein</fullName>
    </submittedName>
</protein>
<dbReference type="EMBL" id="AFZZ01000167">
    <property type="protein sequence ID" value="EHJ38715.1"/>
    <property type="molecule type" value="Genomic_DNA"/>
</dbReference>
<reference evidence="2 3" key="1">
    <citation type="submission" date="2011-08" db="EMBL/GenBank/DDBJ databases">
        <authorList>
            <person name="Weinstock G."/>
            <person name="Sodergren E."/>
            <person name="Clifton S."/>
            <person name="Fulton L."/>
            <person name="Fulton B."/>
            <person name="Courtney L."/>
            <person name="Fronick C."/>
            <person name="Harrison M."/>
            <person name="Strong C."/>
            <person name="Farmer C."/>
            <person name="Delahaunty K."/>
            <person name="Markovic C."/>
            <person name="Hall O."/>
            <person name="Minx P."/>
            <person name="Tomlinson C."/>
            <person name="Mitreva M."/>
            <person name="Hou S."/>
            <person name="Chen J."/>
            <person name="Wollam A."/>
            <person name="Pepin K.H."/>
            <person name="Johnson M."/>
            <person name="Bhonagiri V."/>
            <person name="Zhang X."/>
            <person name="Suruliraj S."/>
            <person name="Warren W."/>
            <person name="Chinwalla A."/>
            <person name="Mardis E.R."/>
            <person name="Wilson R.K."/>
        </authorList>
    </citation>
    <scope>NUCLEOTIDE SEQUENCE [LARGE SCALE GENOMIC DNA]</scope>
    <source>
        <strain evidence="2 3">DSM 18206</strain>
    </source>
</reference>
<evidence type="ECO:0000256" key="1">
    <source>
        <dbReference type="SAM" id="MobiDB-lite"/>
    </source>
</evidence>
<organism evidence="2 3">
    <name type="scientific">Leyella stercorea DSM 18206</name>
    <dbReference type="NCBI Taxonomy" id="1002367"/>
    <lineage>
        <taxon>Bacteria</taxon>
        <taxon>Pseudomonadati</taxon>
        <taxon>Bacteroidota</taxon>
        <taxon>Bacteroidia</taxon>
        <taxon>Bacteroidales</taxon>
        <taxon>Prevotellaceae</taxon>
        <taxon>Leyella</taxon>
    </lineage>
</organism>
<proteinExistence type="predicted"/>
<evidence type="ECO:0000313" key="3">
    <source>
        <dbReference type="Proteomes" id="UP000004407"/>
    </source>
</evidence>
<dbReference type="Proteomes" id="UP000004407">
    <property type="component" value="Unassembled WGS sequence"/>
</dbReference>
<comment type="caution">
    <text evidence="2">The sequence shown here is derived from an EMBL/GenBank/DDBJ whole genome shotgun (WGS) entry which is preliminary data.</text>
</comment>
<dbReference type="AlphaFoldDB" id="G6AZ40"/>
<gene>
    <name evidence="2" type="ORF">HMPREF0673_01905</name>
</gene>
<name>G6AZ40_9BACT</name>
<sequence>MASVVLSFAPVDKGGSQLRDSRGLSPHSLLIAQLPGRVFQVGALRTVASAKLKNNIEKIKKYSEILDIACARLYLCKRDPEHNTKVNINQI</sequence>
<dbReference type="HOGENOM" id="CLU_2424497_0_0_10"/>
<accession>G6AZ40</accession>